<feature type="transmembrane region" description="Helical" evidence="2">
    <location>
        <begin position="831"/>
        <end position="853"/>
    </location>
</feature>
<evidence type="ECO:0000256" key="1">
    <source>
        <dbReference type="ARBA" id="ARBA00022737"/>
    </source>
</evidence>
<dbReference type="SUPFAM" id="SSF49265">
    <property type="entry name" value="Fibronectin type III"/>
    <property type="match status" value="1"/>
</dbReference>
<dbReference type="InterPro" id="IPR036116">
    <property type="entry name" value="FN3_sf"/>
</dbReference>
<feature type="domain" description="Fibronectin type-III" evidence="4">
    <location>
        <begin position="443"/>
        <end position="546"/>
    </location>
</feature>
<accession>A0A9Q0R5G1</accession>
<keyword evidence="2" id="KW-1133">Transmembrane helix</keyword>
<reference evidence="5" key="1">
    <citation type="submission" date="2022-10" db="EMBL/GenBank/DDBJ databases">
        <title>Novel sulphate-reducing endosymbionts in the free-living metamonad Anaeramoeba.</title>
        <authorList>
            <person name="Jerlstrom-Hultqvist J."/>
            <person name="Cepicka I."/>
            <person name="Gallot-Lavallee L."/>
            <person name="Salas-Leiva D."/>
            <person name="Curtis B.A."/>
            <person name="Zahonova K."/>
            <person name="Pipaliya S."/>
            <person name="Dacks J."/>
            <person name="Roger A.J."/>
        </authorList>
    </citation>
    <scope>NUCLEOTIDE SEQUENCE</scope>
    <source>
        <strain evidence="5">BMAN</strain>
    </source>
</reference>
<evidence type="ECO:0000313" key="5">
    <source>
        <dbReference type="EMBL" id="KAJ5067228.1"/>
    </source>
</evidence>
<dbReference type="PROSITE" id="PS50853">
    <property type="entry name" value="FN3"/>
    <property type="match status" value="1"/>
</dbReference>
<name>A0A9Q0R5G1_ANAIG</name>
<organism evidence="5 6">
    <name type="scientific">Anaeramoeba ignava</name>
    <name type="common">Anaerobic marine amoeba</name>
    <dbReference type="NCBI Taxonomy" id="1746090"/>
    <lineage>
        <taxon>Eukaryota</taxon>
        <taxon>Metamonada</taxon>
        <taxon>Anaeramoebidae</taxon>
        <taxon>Anaeramoeba</taxon>
    </lineage>
</organism>
<evidence type="ECO:0000259" key="4">
    <source>
        <dbReference type="PROSITE" id="PS50853"/>
    </source>
</evidence>
<evidence type="ECO:0000256" key="2">
    <source>
        <dbReference type="SAM" id="Phobius"/>
    </source>
</evidence>
<feature type="chain" id="PRO_5040216565" evidence="3">
    <location>
        <begin position="18"/>
        <end position="880"/>
    </location>
</feature>
<dbReference type="Proteomes" id="UP001149090">
    <property type="component" value="Unassembled WGS sequence"/>
</dbReference>
<dbReference type="PANTHER" id="PTHR46708">
    <property type="entry name" value="TENASCIN"/>
    <property type="match status" value="1"/>
</dbReference>
<keyword evidence="6" id="KW-1185">Reference proteome</keyword>
<evidence type="ECO:0000313" key="6">
    <source>
        <dbReference type="Proteomes" id="UP001149090"/>
    </source>
</evidence>
<dbReference type="InterPro" id="IPR003961">
    <property type="entry name" value="FN3_dom"/>
</dbReference>
<dbReference type="InterPro" id="IPR013783">
    <property type="entry name" value="Ig-like_fold"/>
</dbReference>
<dbReference type="EMBL" id="JAPDFW010000132">
    <property type="protein sequence ID" value="KAJ5067228.1"/>
    <property type="molecule type" value="Genomic_DNA"/>
</dbReference>
<gene>
    <name evidence="5" type="ORF">M0811_13188</name>
</gene>
<dbReference type="Gene3D" id="2.60.40.10">
    <property type="entry name" value="Immunoglobulins"/>
    <property type="match status" value="1"/>
</dbReference>
<keyword evidence="2" id="KW-0472">Membrane</keyword>
<proteinExistence type="predicted"/>
<feature type="signal peptide" evidence="3">
    <location>
        <begin position="1"/>
        <end position="17"/>
    </location>
</feature>
<evidence type="ECO:0000256" key="3">
    <source>
        <dbReference type="SAM" id="SignalP"/>
    </source>
</evidence>
<comment type="caution">
    <text evidence="5">The sequence shown here is derived from an EMBL/GenBank/DDBJ whole genome shotgun (WGS) entry which is preliminary data.</text>
</comment>
<dbReference type="InterPro" id="IPR050991">
    <property type="entry name" value="ECM_Regulatory_Proteins"/>
</dbReference>
<dbReference type="AlphaFoldDB" id="A0A9Q0R5G1"/>
<keyword evidence="1" id="KW-0677">Repeat</keyword>
<keyword evidence="3" id="KW-0732">Signal</keyword>
<protein>
    <submittedName>
        <fullName evidence="5">Tenascin-r</fullName>
    </submittedName>
</protein>
<dbReference type="CDD" id="cd00063">
    <property type="entry name" value="FN3"/>
    <property type="match status" value="1"/>
</dbReference>
<keyword evidence="2" id="KW-0812">Transmembrane</keyword>
<sequence>MIKTLLLLFLFFNVVLIKSIQNQEEAMIKKGLNEIYESNLIQTFNFGSTNPFSLSIYGDCLVIGIPDLNQLFVYRYNGTHLNSQINLTAPGTTKLGFSVSLYENVLAASDLQSHRVSFYRYNGTDWNYEGYRYESTGQFGNSVSVYKNVTVIGAAQGYSVFISRFNGTDWVSDGSFVGSYGSNLGYSVSVYENLFIAGAPDTKQALIYEYNGSAWNLNTTITQLSSQYFGTSVAISDGVLAVGAWGAKTVSIYRLNGTNWILEKTYSGGSITLGWRVLFFQDFLLAGTYFNSNAAFLYRYNGTNWNTEKTFSQSGYFGCPIGISENLIAVGIEGTSDVFVYEYHLSQVNIINCSSFFSSFDCYWDQPQLSNLKYQINYGFDWIDIESPNLLNGNVYYKEFDSYYANITGNEDYSIQIRDCDLISNTCGEPSSPSINLTTRIDSVQDFQLSNPTNDSVNISWNHPNVAVVEGIPHLDHYNISYFKQSEPGVIAYVSIYNSSISYLLNTLECITDYNISIWGCRTLECQGEDQGDVVESSISTIFGEVSDLYCSISNILEVNCSWNSPINCGIPSSYNFTYQATSQDDSGNSQQNSTNQNFSAQIPNQEYQINVSACDLNDKCGLISTISITTDNLTAPNINNLTSRIEEIEINFTKVPYSNNYSISLNDGIDWQNFTKLNLTGNEGIGTISGIGGNIQFNISVRGCTDLNCQTLYLGLPSSINSTKAILGNITSLVCESLIYGFQCTWDQLILSNGLQGYSFTYGSTNICLSKSITNFSVSGLIGGIYYPISIYSSANESCSFSEYSGFTSTTSITTLFPNQTKSSSSNTSIIVISVVVPIVAIIGIIIAIILIRKKRKSFKTILKQREKELEKTGGIEMI</sequence>